<dbReference type="EMBL" id="CP034328">
    <property type="protein sequence ID" value="AZL60392.1"/>
    <property type="molecule type" value="Genomic_DNA"/>
</dbReference>
<accession>A0A3S8U9I1</accession>
<evidence type="ECO:0000313" key="3">
    <source>
        <dbReference type="EMBL" id="AZL60392.1"/>
    </source>
</evidence>
<dbReference type="Proteomes" id="UP000282002">
    <property type="component" value="Chromosome"/>
</dbReference>
<name>A0A3S8U9I1_9RHOB</name>
<dbReference type="RefSeq" id="WP_125326584.1">
    <property type="nucleotide sequence ID" value="NZ_CP034328.1"/>
</dbReference>
<feature type="transmembrane region" description="Helical" evidence="1">
    <location>
        <begin position="35"/>
        <end position="53"/>
    </location>
</feature>
<keyword evidence="4" id="KW-1185">Reference proteome</keyword>
<organism evidence="3 4">
    <name type="scientific">Tabrizicola piscis</name>
    <dbReference type="NCBI Taxonomy" id="2494374"/>
    <lineage>
        <taxon>Bacteria</taxon>
        <taxon>Pseudomonadati</taxon>
        <taxon>Pseudomonadota</taxon>
        <taxon>Alphaproteobacteria</taxon>
        <taxon>Rhodobacterales</taxon>
        <taxon>Paracoccaceae</taxon>
        <taxon>Tabrizicola</taxon>
    </lineage>
</organism>
<keyword evidence="1" id="KW-1133">Transmembrane helix</keyword>
<sequence>MPTGAKAMAALTFAVVGFLTANAYAANVPAENALGPVYEIMSALGAVVGWKVMGNSVGKGYLGAVGSGWKTVIVLVFFALLLVGIYEMLQQSVKMRYDGPFEAVVDVFNQMLDRSVPLLSVGVLIVMIVGGGLAGILTENANRRWR</sequence>
<feature type="signal peptide" evidence="2">
    <location>
        <begin position="1"/>
        <end position="25"/>
    </location>
</feature>
<keyword evidence="1" id="KW-0472">Membrane</keyword>
<dbReference type="InterPro" id="IPR047784">
    <property type="entry name" value="TrgA"/>
</dbReference>
<reference evidence="3 4" key="1">
    <citation type="submission" date="2018-12" db="EMBL/GenBank/DDBJ databases">
        <title>Complete genome sequencing of Tabrizicola sp. K13M18.</title>
        <authorList>
            <person name="Bae J.-W."/>
        </authorList>
    </citation>
    <scope>NUCLEOTIDE SEQUENCE [LARGE SCALE GENOMIC DNA]</scope>
    <source>
        <strain evidence="3 4">K13M18</strain>
    </source>
</reference>
<keyword evidence="1" id="KW-0812">Transmembrane</keyword>
<dbReference type="OrthoDB" id="7869508at2"/>
<protein>
    <submittedName>
        <fullName evidence="3">Tellurium resistance protein</fullName>
    </submittedName>
</protein>
<dbReference type="NCBIfam" id="NF033773">
    <property type="entry name" value="tellur_TrgA"/>
    <property type="match status" value="1"/>
</dbReference>
<feature type="transmembrane region" description="Helical" evidence="1">
    <location>
        <begin position="60"/>
        <end position="86"/>
    </location>
</feature>
<proteinExistence type="predicted"/>
<evidence type="ECO:0000313" key="4">
    <source>
        <dbReference type="Proteomes" id="UP000282002"/>
    </source>
</evidence>
<keyword evidence="2" id="KW-0732">Signal</keyword>
<feature type="chain" id="PRO_5019111472" evidence="2">
    <location>
        <begin position="26"/>
        <end position="146"/>
    </location>
</feature>
<evidence type="ECO:0000256" key="1">
    <source>
        <dbReference type="SAM" id="Phobius"/>
    </source>
</evidence>
<dbReference type="AlphaFoldDB" id="A0A3S8U9I1"/>
<evidence type="ECO:0000256" key="2">
    <source>
        <dbReference type="SAM" id="SignalP"/>
    </source>
</evidence>
<dbReference type="KEGG" id="taw:EI545_17110"/>
<gene>
    <name evidence="3" type="ORF">EI545_17110</name>
</gene>
<feature type="transmembrane region" description="Helical" evidence="1">
    <location>
        <begin position="116"/>
        <end position="137"/>
    </location>
</feature>